<name>A0ABY6L0A7_9ARAC</name>
<evidence type="ECO:0000256" key="1">
    <source>
        <dbReference type="ARBA" id="ARBA00012552"/>
    </source>
</evidence>
<keyword evidence="4" id="KW-0347">Helicase</keyword>
<evidence type="ECO:0000256" key="4">
    <source>
        <dbReference type="ARBA" id="ARBA00022806"/>
    </source>
</evidence>
<evidence type="ECO:0000256" key="6">
    <source>
        <dbReference type="PROSITE-ProRule" id="PRU00552"/>
    </source>
</evidence>
<feature type="region of interest" description="Disordered" evidence="7">
    <location>
        <begin position="1"/>
        <end position="48"/>
    </location>
</feature>
<dbReference type="EMBL" id="CP092873">
    <property type="protein sequence ID" value="UYV74393.1"/>
    <property type="molecule type" value="Genomic_DNA"/>
</dbReference>
<keyword evidence="10" id="KW-1185">Reference proteome</keyword>
<evidence type="ECO:0000256" key="5">
    <source>
        <dbReference type="ARBA" id="ARBA00022840"/>
    </source>
</evidence>
<dbReference type="Gene3D" id="3.40.50.300">
    <property type="entry name" value="P-loop containing nucleotide triphosphate hydrolases"/>
    <property type="match status" value="1"/>
</dbReference>
<accession>A0ABY6L0A7</accession>
<dbReference type="PROSITE" id="PS51195">
    <property type="entry name" value="Q_MOTIF"/>
    <property type="match status" value="1"/>
</dbReference>
<dbReference type="PANTHER" id="PTHR47958">
    <property type="entry name" value="ATP-DEPENDENT RNA HELICASE DBP3"/>
    <property type="match status" value="1"/>
</dbReference>
<dbReference type="InterPro" id="IPR027417">
    <property type="entry name" value="P-loop_NTPase"/>
</dbReference>
<evidence type="ECO:0000313" key="10">
    <source>
        <dbReference type="Proteomes" id="UP001235939"/>
    </source>
</evidence>
<proteinExistence type="predicted"/>
<evidence type="ECO:0000256" key="7">
    <source>
        <dbReference type="SAM" id="MobiDB-lite"/>
    </source>
</evidence>
<dbReference type="EC" id="3.6.4.13" evidence="1"/>
<keyword evidence="3" id="KW-0378">Hydrolase</keyword>
<evidence type="ECO:0000259" key="8">
    <source>
        <dbReference type="PROSITE" id="PS51195"/>
    </source>
</evidence>
<feature type="compositionally biased region" description="Low complexity" evidence="7">
    <location>
        <begin position="8"/>
        <end position="32"/>
    </location>
</feature>
<dbReference type="InterPro" id="IPR036397">
    <property type="entry name" value="RNaseH_sf"/>
</dbReference>
<organism evidence="9 10">
    <name type="scientific">Cordylochernes scorpioides</name>
    <dbReference type="NCBI Taxonomy" id="51811"/>
    <lineage>
        <taxon>Eukaryota</taxon>
        <taxon>Metazoa</taxon>
        <taxon>Ecdysozoa</taxon>
        <taxon>Arthropoda</taxon>
        <taxon>Chelicerata</taxon>
        <taxon>Arachnida</taxon>
        <taxon>Pseudoscorpiones</taxon>
        <taxon>Cheliferoidea</taxon>
        <taxon>Chernetidae</taxon>
        <taxon>Cordylochernes</taxon>
    </lineage>
</organism>
<evidence type="ECO:0000256" key="3">
    <source>
        <dbReference type="ARBA" id="ARBA00022801"/>
    </source>
</evidence>
<dbReference type="Proteomes" id="UP001235939">
    <property type="component" value="Chromosome 11"/>
</dbReference>
<feature type="domain" description="DEAD-box RNA helicase Q" evidence="8">
    <location>
        <begin position="622"/>
        <end position="650"/>
    </location>
</feature>
<dbReference type="Gene3D" id="3.30.420.10">
    <property type="entry name" value="Ribonuclease H-like superfamily/Ribonuclease H"/>
    <property type="match status" value="1"/>
</dbReference>
<dbReference type="SUPFAM" id="SSF52540">
    <property type="entry name" value="P-loop containing nucleoside triphosphate hydrolases"/>
    <property type="match status" value="1"/>
</dbReference>
<keyword evidence="5" id="KW-0067">ATP-binding</keyword>
<gene>
    <name evidence="9" type="ORF">LAZ67_11003364</name>
</gene>
<keyword evidence="2" id="KW-0547">Nucleotide-binding</keyword>
<sequence length="819" mass="93953">MNLENYKSPPEYSPQPSISPSSFPSNPFGSASQPGSQTTPLDLKREDDDCSRRPLLNQQLVEKTHQEVCSIKHEQNYLEDLLNSLRKDGPSDEVRVLRDYHHHHPKTSIPRNYVYDHYSFTERYFQSRSLSGLDRREVIQYGRKKVIEDKIIFQKSLPYGDHLPGSSTSRGNLDESGFDNWGIQRRYVSKGSTDSLKIPSGNVHCIAAVRTKFWDDPRSNVFGKHNSSCSFRDHPAMVVKKECENDYQERETTFRNQDLSRSRLEEHYLPERDYFWESGASTIRHFDEKQNFEDRSTAFRGGNEFESPALSTGQPCRNQAPLKNISGDLIKLERDILGNSELTRRGTYRNNFPERKKFESWAYWVDESEDSEMVVEERNLILLSRKRGSGNLFLKDEGSFAYQDPVRRNDSRGFSQGTSTLNHWDIPGNSGVEKWSKLETDYEGKESKCPLASGKESCDLELKEEEGMEVSDGEIAEELQVDPETQDFSKDEMITNFDDGSLTTEFPLKSLKRKFPESCQHSPEEMFNPIPSCSYTVCPSPPVSQPDDDQSEPEWLIQTGSTTQWQVDLAPKEMAVSDMRNRRHVQLLLTWSTNAAHPDELYDFVRTNQITFKGQDIPMPVLSFNDIEFPDFVKMAILQQNYAAPTPIQSLSWPIALEGRNMVGIAQTGSGKTFGWCRERSSWNCSDWGRIVFSDEPCFLLCPDDRRKYVWRCSGQGVEPGHTFKHETVPQQGVMVWGAISFDSRTPLVVIPGTLTAQRYVHDILRPVLLLFLSHHLGLTFQQDNARPHTTHVTMDCLQSCRTFRWPAKSPDISPIEHI</sequence>
<feature type="short sequence motif" description="Q motif" evidence="6">
    <location>
        <begin position="622"/>
        <end position="650"/>
    </location>
</feature>
<dbReference type="InterPro" id="IPR014014">
    <property type="entry name" value="RNA_helicase_DEAD_Q_motif"/>
</dbReference>
<reference evidence="9 10" key="1">
    <citation type="submission" date="2022-01" db="EMBL/GenBank/DDBJ databases">
        <title>A chromosomal length assembly of Cordylochernes scorpioides.</title>
        <authorList>
            <person name="Zeh D."/>
            <person name="Zeh J."/>
        </authorList>
    </citation>
    <scope>NUCLEOTIDE SEQUENCE [LARGE SCALE GENOMIC DNA]</scope>
    <source>
        <strain evidence="9">IN4F17</strain>
        <tissue evidence="9">Whole Body</tissue>
    </source>
</reference>
<evidence type="ECO:0000256" key="2">
    <source>
        <dbReference type="ARBA" id="ARBA00022741"/>
    </source>
</evidence>
<protein>
    <recommendedName>
        <fullName evidence="1">RNA helicase</fullName>
        <ecNumber evidence="1">3.6.4.13</ecNumber>
    </recommendedName>
</protein>
<evidence type="ECO:0000313" key="9">
    <source>
        <dbReference type="EMBL" id="UYV74393.1"/>
    </source>
</evidence>